<protein>
    <submittedName>
        <fullName evidence="7">Uncharacterized protein</fullName>
    </submittedName>
</protein>
<dbReference type="PANTHER" id="PTHR10925:SF5">
    <property type="entry name" value="RNA CYTIDINE ACETYLTRANSFERASE"/>
    <property type="match status" value="1"/>
</dbReference>
<dbReference type="InterPro" id="IPR007807">
    <property type="entry name" value="TcmA/NAT10_helicase"/>
</dbReference>
<dbReference type="HOGENOM" id="CLU_680662_0_0_6"/>
<evidence type="ECO:0000259" key="6">
    <source>
        <dbReference type="Pfam" id="PF08351"/>
    </source>
</evidence>
<keyword evidence="8" id="KW-1185">Reference proteome</keyword>
<evidence type="ECO:0000256" key="1">
    <source>
        <dbReference type="ARBA" id="ARBA00022679"/>
    </source>
</evidence>
<name>W8KZ06_9GAMM</name>
<keyword evidence="1" id="KW-0808">Transferase</keyword>
<dbReference type="InterPro" id="IPR032672">
    <property type="entry name" value="TmcA/NAT10/Kre33"/>
</dbReference>
<dbReference type="Pfam" id="PF05127">
    <property type="entry name" value="NAT10_TcmA_helicase"/>
    <property type="match status" value="1"/>
</dbReference>
<keyword evidence="3" id="KW-0067">ATP-binding</keyword>
<proteinExistence type="predicted"/>
<dbReference type="EMBL" id="CP007268">
    <property type="protein sequence ID" value="AHK80791.1"/>
    <property type="molecule type" value="Genomic_DNA"/>
</dbReference>
<keyword evidence="2" id="KW-0547">Nucleotide-binding</keyword>
<dbReference type="InterPro" id="IPR027417">
    <property type="entry name" value="P-loop_NTPase"/>
</dbReference>
<reference evidence="7 8" key="1">
    <citation type="journal article" date="2014" name="J Genomics">
        <title>Draft Genome Sequence of the Extremely Halophilic Phototrophic Purple Sulfur Bacterium Halorhodospira halochloris.</title>
        <authorList>
            <person name="Singh K.S."/>
            <person name="Kirksey J."/>
            <person name="Hoff W.D."/>
            <person name="Deole R."/>
        </authorList>
    </citation>
    <scope>NUCLEOTIDE SEQUENCE [LARGE SCALE GENOMIC DNA]</scope>
    <source>
        <strain evidence="7 8">A</strain>
    </source>
</reference>
<reference evidence="8" key="2">
    <citation type="submission" date="2014-02" db="EMBL/GenBank/DDBJ databases">
        <title>Draft Genome Sequence of extremely halophilic bacteria Halorhodospira halochloris.</title>
        <authorList>
            <person name="Singh K.S."/>
        </authorList>
    </citation>
    <scope>NUCLEOTIDE SEQUENCE [LARGE SCALE GENOMIC DNA]</scope>
    <source>
        <strain evidence="8">A</strain>
    </source>
</reference>
<keyword evidence="4" id="KW-0012">Acyltransferase</keyword>
<dbReference type="GO" id="GO:1990883">
    <property type="term" value="F:18S rRNA cytidine N-acetyltransferase activity"/>
    <property type="evidence" value="ECO:0007669"/>
    <property type="project" value="TreeGrafter"/>
</dbReference>
<feature type="domain" description="TcmA/NAT10 helicase" evidence="5">
    <location>
        <begin position="147"/>
        <end position="323"/>
    </location>
</feature>
<dbReference type="GO" id="GO:0005524">
    <property type="term" value="F:ATP binding"/>
    <property type="evidence" value="ECO:0007669"/>
    <property type="project" value="UniProtKB-KW"/>
</dbReference>
<sequence>MRMAWVGAAPASPASYPHLPSAQADTLLGRTLDALILDATAGLHPDALGAATGAVRGGGVVLLILPRRQAEVSRFGQRCLRVLGDSGLLPLNPSRESLTARDLPLPFTLPVGMPRTPDADDCLTGDQHQAVQALERLAHGRAGRPLVLTADRGRGKSAALGIAAARLLAARRGLPMTHAPYRILVTAPRLASVAPVFAHARGGLGEDSSGAARDRGHRLEVPGAVLEYRPPDEACDTPADLLLVDEAAGIPVHWLVRLLEGHQRVAFSTTIHGYEGAGQGFATRFQGILRSRAPQTRYLHLTQPIRWAADDPVEALMDRLLMLSARPAEVGHEARPNPGEGMVQVLSPSLWLEDELLLEQVFGLLVLAHYRTRPSDLQRLLDDSGLQVLAWRHQGQVVAVALLAR</sequence>
<dbReference type="InterPro" id="IPR013562">
    <property type="entry name" value="TmcA/NAT10_N"/>
</dbReference>
<accession>W8KZ06</accession>
<dbReference type="PANTHER" id="PTHR10925">
    <property type="entry name" value="N-ACETYLTRANSFERASE 10"/>
    <property type="match status" value="1"/>
</dbReference>
<dbReference type="Proteomes" id="UP000019442">
    <property type="component" value="Chromosome"/>
</dbReference>
<organism evidence="7 8">
    <name type="scientific">Ectothiorhodospira haloalkaliphila</name>
    <dbReference type="NCBI Taxonomy" id="421628"/>
    <lineage>
        <taxon>Bacteria</taxon>
        <taxon>Pseudomonadati</taxon>
        <taxon>Pseudomonadota</taxon>
        <taxon>Gammaproteobacteria</taxon>
        <taxon>Chromatiales</taxon>
        <taxon>Ectothiorhodospiraceae</taxon>
        <taxon>Ectothiorhodospira</taxon>
    </lineage>
</organism>
<evidence type="ECO:0000256" key="3">
    <source>
        <dbReference type="ARBA" id="ARBA00022840"/>
    </source>
</evidence>
<dbReference type="GO" id="GO:0000049">
    <property type="term" value="F:tRNA binding"/>
    <property type="evidence" value="ECO:0007669"/>
    <property type="project" value="TreeGrafter"/>
</dbReference>
<dbReference type="Gene3D" id="3.40.50.11040">
    <property type="match status" value="1"/>
</dbReference>
<evidence type="ECO:0000313" key="7">
    <source>
        <dbReference type="EMBL" id="AHK80791.1"/>
    </source>
</evidence>
<dbReference type="Gene3D" id="3.40.630.30">
    <property type="match status" value="1"/>
</dbReference>
<gene>
    <name evidence="7" type="ORF">M911_14920</name>
</gene>
<evidence type="ECO:0000313" key="8">
    <source>
        <dbReference type="Proteomes" id="UP000019442"/>
    </source>
</evidence>
<evidence type="ECO:0000256" key="4">
    <source>
        <dbReference type="ARBA" id="ARBA00023315"/>
    </source>
</evidence>
<dbReference type="KEGG" id="hhc:M911_14920"/>
<dbReference type="Pfam" id="PF08351">
    <property type="entry name" value="TmcA_N"/>
    <property type="match status" value="1"/>
</dbReference>
<dbReference type="GO" id="GO:1904812">
    <property type="term" value="P:rRNA acetylation involved in maturation of SSU-rRNA"/>
    <property type="evidence" value="ECO:0007669"/>
    <property type="project" value="TreeGrafter"/>
</dbReference>
<evidence type="ECO:0000259" key="5">
    <source>
        <dbReference type="Pfam" id="PF05127"/>
    </source>
</evidence>
<evidence type="ECO:0000256" key="2">
    <source>
        <dbReference type="ARBA" id="ARBA00022741"/>
    </source>
</evidence>
<dbReference type="Gene3D" id="3.40.50.300">
    <property type="entry name" value="P-loop containing nucleotide triphosphate hydrolases"/>
    <property type="match status" value="1"/>
</dbReference>
<dbReference type="SUPFAM" id="SSF52540">
    <property type="entry name" value="P-loop containing nucleoside triphosphate hydrolases"/>
    <property type="match status" value="1"/>
</dbReference>
<feature type="non-terminal residue" evidence="7">
    <location>
        <position position="405"/>
    </location>
</feature>
<dbReference type="AlphaFoldDB" id="W8KZ06"/>
<feature type="domain" description="TmcA/NAT10 N-terminal" evidence="6">
    <location>
        <begin position="3"/>
        <end position="70"/>
    </location>
</feature>